<proteinExistence type="predicted"/>
<sequence length="82" mass="9232">MERLNAPCLSERERAALLWWLASMSKASVARRMGISTHTVDMYIRRARAKYARVGRPAPTKADLLLRAIEDGLLPLAVGRVR</sequence>
<evidence type="ECO:0000313" key="2">
    <source>
        <dbReference type="EMBL" id="GIJ43247.1"/>
    </source>
</evidence>
<feature type="domain" description="HTH luxR-type" evidence="1">
    <location>
        <begin position="6"/>
        <end position="68"/>
    </location>
</feature>
<accession>A0A8J3YF29</accession>
<reference evidence="2" key="1">
    <citation type="submission" date="2021-01" db="EMBL/GenBank/DDBJ databases">
        <title>Whole genome shotgun sequence of Virgisporangium aliadipatigenens NBRC 105644.</title>
        <authorList>
            <person name="Komaki H."/>
            <person name="Tamura T."/>
        </authorList>
    </citation>
    <scope>NUCLEOTIDE SEQUENCE</scope>
    <source>
        <strain evidence="2">NBRC 105644</strain>
    </source>
</reference>
<dbReference type="Gene3D" id="1.10.10.10">
    <property type="entry name" value="Winged helix-like DNA-binding domain superfamily/Winged helix DNA-binding domain"/>
    <property type="match status" value="1"/>
</dbReference>
<dbReference type="Pfam" id="PF00196">
    <property type="entry name" value="GerE"/>
    <property type="match status" value="1"/>
</dbReference>
<dbReference type="InterPro" id="IPR000792">
    <property type="entry name" value="Tscrpt_reg_LuxR_C"/>
</dbReference>
<organism evidence="2 3">
    <name type="scientific">Virgisporangium aliadipatigenens</name>
    <dbReference type="NCBI Taxonomy" id="741659"/>
    <lineage>
        <taxon>Bacteria</taxon>
        <taxon>Bacillati</taxon>
        <taxon>Actinomycetota</taxon>
        <taxon>Actinomycetes</taxon>
        <taxon>Micromonosporales</taxon>
        <taxon>Micromonosporaceae</taxon>
        <taxon>Virgisporangium</taxon>
    </lineage>
</organism>
<comment type="caution">
    <text evidence="2">The sequence shown here is derived from an EMBL/GenBank/DDBJ whole genome shotgun (WGS) entry which is preliminary data.</text>
</comment>
<dbReference type="SUPFAM" id="SSF46894">
    <property type="entry name" value="C-terminal effector domain of the bipartite response regulators"/>
    <property type="match status" value="1"/>
</dbReference>
<dbReference type="SMART" id="SM00421">
    <property type="entry name" value="HTH_LUXR"/>
    <property type="match status" value="1"/>
</dbReference>
<dbReference type="InterPro" id="IPR036388">
    <property type="entry name" value="WH-like_DNA-bd_sf"/>
</dbReference>
<keyword evidence="3" id="KW-1185">Reference proteome</keyword>
<evidence type="ECO:0000313" key="3">
    <source>
        <dbReference type="Proteomes" id="UP000619260"/>
    </source>
</evidence>
<dbReference type="GO" id="GO:0003677">
    <property type="term" value="F:DNA binding"/>
    <property type="evidence" value="ECO:0007669"/>
    <property type="project" value="InterPro"/>
</dbReference>
<gene>
    <name evidence="2" type="ORF">Val02_01330</name>
</gene>
<evidence type="ECO:0000259" key="1">
    <source>
        <dbReference type="SMART" id="SM00421"/>
    </source>
</evidence>
<dbReference type="GO" id="GO:0006355">
    <property type="term" value="P:regulation of DNA-templated transcription"/>
    <property type="evidence" value="ECO:0007669"/>
    <property type="project" value="InterPro"/>
</dbReference>
<dbReference type="Proteomes" id="UP000619260">
    <property type="component" value="Unassembled WGS sequence"/>
</dbReference>
<dbReference type="RefSeq" id="WP_239151158.1">
    <property type="nucleotide sequence ID" value="NZ_BOPF01000002.1"/>
</dbReference>
<protein>
    <submittedName>
        <fullName evidence="2">LuxR family transcriptional regulator</fullName>
    </submittedName>
</protein>
<dbReference type="AlphaFoldDB" id="A0A8J3YF29"/>
<dbReference type="InterPro" id="IPR016032">
    <property type="entry name" value="Sig_transdc_resp-reg_C-effctor"/>
</dbReference>
<name>A0A8J3YF29_9ACTN</name>
<dbReference type="EMBL" id="BOPF01000002">
    <property type="protein sequence ID" value="GIJ43247.1"/>
    <property type="molecule type" value="Genomic_DNA"/>
</dbReference>